<reference evidence="1 2" key="1">
    <citation type="submission" date="2019-07" db="EMBL/GenBank/DDBJ databases">
        <title>SAR11 Genome Evolution.</title>
        <authorList>
            <person name="Giovannoni S."/>
        </authorList>
    </citation>
    <scope>NUCLEOTIDE SEQUENCE [LARGE SCALE GENOMIC DNA]</scope>
    <source>
        <strain evidence="1 2">HTCC9565</strain>
    </source>
</reference>
<proteinExistence type="predicted"/>
<gene>
    <name evidence="1" type="ORF">VP91_00000820</name>
</gene>
<name>A0ABX1SYP5_PELUQ</name>
<dbReference type="InterPro" id="IPR010775">
    <property type="entry name" value="DUF1365"/>
</dbReference>
<organism evidence="1 2">
    <name type="scientific">Pelagibacter ubique</name>
    <dbReference type="NCBI Taxonomy" id="198252"/>
    <lineage>
        <taxon>Bacteria</taxon>
        <taxon>Pseudomonadati</taxon>
        <taxon>Pseudomonadota</taxon>
        <taxon>Alphaproteobacteria</taxon>
        <taxon>Candidatus Pelagibacterales</taxon>
        <taxon>Candidatus Pelagibacteraceae</taxon>
        <taxon>Candidatus Pelagibacter</taxon>
    </lineage>
</organism>
<dbReference type="Pfam" id="PF07103">
    <property type="entry name" value="DUF1365"/>
    <property type="match status" value="1"/>
</dbReference>
<accession>A0ABX1SYP5</accession>
<keyword evidence="2" id="KW-1185">Reference proteome</keyword>
<dbReference type="RefSeq" id="WP_169035477.1">
    <property type="nucleotide sequence ID" value="NZ_LANA01000001.1"/>
</dbReference>
<comment type="caution">
    <text evidence="1">The sequence shown here is derived from an EMBL/GenBank/DDBJ whole genome shotgun (WGS) entry which is preliminary data.</text>
</comment>
<dbReference type="EMBL" id="LANA01000001">
    <property type="protein sequence ID" value="NMN66952.1"/>
    <property type="molecule type" value="Genomic_DNA"/>
</dbReference>
<evidence type="ECO:0000313" key="1">
    <source>
        <dbReference type="EMBL" id="NMN66952.1"/>
    </source>
</evidence>
<evidence type="ECO:0008006" key="3">
    <source>
        <dbReference type="Google" id="ProtNLM"/>
    </source>
</evidence>
<dbReference type="PANTHER" id="PTHR33973:SF4">
    <property type="entry name" value="OS07G0153300 PROTEIN"/>
    <property type="match status" value="1"/>
</dbReference>
<dbReference type="PANTHER" id="PTHR33973">
    <property type="entry name" value="OS07G0153300 PROTEIN"/>
    <property type="match status" value="1"/>
</dbReference>
<evidence type="ECO:0000313" key="2">
    <source>
        <dbReference type="Proteomes" id="UP001166004"/>
    </source>
</evidence>
<sequence>MIKHSYIYTGTVIHKRFKPKIHTFNYRVFSLLIDLSEIKLLDKTLKLFSYDKFNIISFFNKDHGPRDGSSLKNWVIDNLKKNDIDCDNIKIKLLCYPRIFGYVFNPLSVFYIYDKNSDLVSILYEVKNTFGEQHTYVFKAKKDQNLIQHVCKKKFHVSPFIAMNCIYFFRLLKPGNKISVIIDLQDPEGKILYASQDGVKSELSNTNLIKSYLKHPLMTFKIILAIHFEAFKLWTKGIKFISKKIKIKNNITIEN</sequence>
<protein>
    <recommendedName>
        <fullName evidence="3">DUF1365 domain-containing protein</fullName>
    </recommendedName>
</protein>
<dbReference type="Proteomes" id="UP001166004">
    <property type="component" value="Unassembled WGS sequence"/>
</dbReference>